<organism evidence="2 3">
    <name type="scientific">Thalassomonas viridans</name>
    <dbReference type="NCBI Taxonomy" id="137584"/>
    <lineage>
        <taxon>Bacteria</taxon>
        <taxon>Pseudomonadati</taxon>
        <taxon>Pseudomonadota</taxon>
        <taxon>Gammaproteobacteria</taxon>
        <taxon>Alteromonadales</taxon>
        <taxon>Colwelliaceae</taxon>
        <taxon>Thalassomonas</taxon>
    </lineage>
</organism>
<dbReference type="PROSITE" id="PS51819">
    <property type="entry name" value="VOC"/>
    <property type="match status" value="1"/>
</dbReference>
<keyword evidence="3" id="KW-1185">Reference proteome</keyword>
<dbReference type="Pfam" id="PF00903">
    <property type="entry name" value="Glyoxalase"/>
    <property type="match status" value="1"/>
</dbReference>
<dbReference type="InterPro" id="IPR004360">
    <property type="entry name" value="Glyas_Fos-R_dOase_dom"/>
</dbReference>
<dbReference type="Gene3D" id="3.10.180.10">
    <property type="entry name" value="2,3-Dihydroxybiphenyl 1,2-Dioxygenase, domain 1"/>
    <property type="match status" value="1"/>
</dbReference>
<keyword evidence="2" id="KW-0560">Oxidoreductase</keyword>
<dbReference type="SUPFAM" id="SSF54593">
    <property type="entry name" value="Glyoxalase/Bleomycin resistance protein/Dihydroxybiphenyl dioxygenase"/>
    <property type="match status" value="1"/>
</dbReference>
<gene>
    <name evidence="2" type="ORF">SG34_012250</name>
</gene>
<protein>
    <submittedName>
        <fullName evidence="2">Glyoxalase/bleomycin resistance/extradiol dioxygenase family protein</fullName>
    </submittedName>
</protein>
<dbReference type="EMBL" id="CP059733">
    <property type="protein sequence ID" value="WDE08234.1"/>
    <property type="molecule type" value="Genomic_DNA"/>
</dbReference>
<dbReference type="InterPro" id="IPR037523">
    <property type="entry name" value="VOC_core"/>
</dbReference>
<dbReference type="Proteomes" id="UP000032352">
    <property type="component" value="Chromosome"/>
</dbReference>
<keyword evidence="2" id="KW-0223">Dioxygenase</keyword>
<reference evidence="2 3" key="1">
    <citation type="journal article" date="2015" name="Genome Announc.">
        <title>Draft Genome Sequences of Marine Isolates of Thalassomonas viridans and Thalassomonas actiniarum.</title>
        <authorList>
            <person name="Olonade I."/>
            <person name="van Zyl L.J."/>
            <person name="Trindade M."/>
        </authorList>
    </citation>
    <scope>NUCLEOTIDE SEQUENCE [LARGE SCALE GENOMIC DNA]</scope>
    <source>
        <strain evidence="2 3">XOM25</strain>
    </source>
</reference>
<feature type="domain" description="VOC" evidence="1">
    <location>
        <begin position="3"/>
        <end position="113"/>
    </location>
</feature>
<evidence type="ECO:0000259" key="1">
    <source>
        <dbReference type="PROSITE" id="PS51819"/>
    </source>
</evidence>
<reference evidence="2 3" key="2">
    <citation type="journal article" date="2022" name="Mar. Drugs">
        <title>Bioassay-Guided Fractionation Leads to the Detection of Cholic Acid Generated by the Rare Thalassomonas sp.</title>
        <authorList>
            <person name="Pheiffer F."/>
            <person name="Schneider Y.K."/>
            <person name="Hansen E.H."/>
            <person name="Andersen J.H."/>
            <person name="Isaksson J."/>
            <person name="Busche T."/>
            <person name="R C."/>
            <person name="Kalinowski J."/>
            <person name="Zyl L.V."/>
            <person name="Trindade M."/>
        </authorList>
    </citation>
    <scope>NUCLEOTIDE SEQUENCE [LARGE SCALE GENOMIC DNA]</scope>
    <source>
        <strain evidence="2 3">XOM25</strain>
    </source>
</reference>
<evidence type="ECO:0000313" key="3">
    <source>
        <dbReference type="Proteomes" id="UP000032352"/>
    </source>
</evidence>
<sequence length="119" mass="13249">MLGLRTTVYTFEDLGAAKTWYSQAFGVKPYFDEPYYVGFNIRGFELGLMPEFESTAKGSNVIAYWGVEKIELEYNRLTKFGATANTPITEVGGGIKLGTVKDPFGNVLGLIYNPLFKVK</sequence>
<evidence type="ECO:0000313" key="2">
    <source>
        <dbReference type="EMBL" id="WDE08234.1"/>
    </source>
</evidence>
<dbReference type="CDD" id="cd06587">
    <property type="entry name" value="VOC"/>
    <property type="match status" value="1"/>
</dbReference>
<accession>A0AAF0CDL7</accession>
<name>A0AAF0CDL7_9GAMM</name>
<dbReference type="GO" id="GO:0051213">
    <property type="term" value="F:dioxygenase activity"/>
    <property type="evidence" value="ECO:0007669"/>
    <property type="project" value="UniProtKB-KW"/>
</dbReference>
<dbReference type="KEGG" id="tvd:SG34_012250"/>
<proteinExistence type="predicted"/>
<dbReference type="InterPro" id="IPR029068">
    <property type="entry name" value="Glyas_Bleomycin-R_OHBP_Dase"/>
</dbReference>
<dbReference type="AlphaFoldDB" id="A0AAF0CDL7"/>